<keyword evidence="12" id="KW-1185">Reference proteome</keyword>
<dbReference type="GO" id="GO:0005524">
    <property type="term" value="F:ATP binding"/>
    <property type="evidence" value="ECO:0007669"/>
    <property type="project" value="UniProtKB-KW"/>
</dbReference>
<accession>A0A7U9XUV5</accession>
<dbReference type="PANTHER" id="PTHR12358">
    <property type="entry name" value="SPHINGOSINE KINASE"/>
    <property type="match status" value="1"/>
</dbReference>
<dbReference type="GO" id="GO:0005886">
    <property type="term" value="C:plasma membrane"/>
    <property type="evidence" value="ECO:0007669"/>
    <property type="project" value="TreeGrafter"/>
</dbReference>
<reference evidence="11" key="1">
    <citation type="submission" date="2021-01" db="EMBL/GenBank/DDBJ databases">
        <title>Draft genome sequence of Acholeplasmataceae bacterium strain Mahy22.</title>
        <authorList>
            <person name="Watanabe M."/>
            <person name="Kojima H."/>
            <person name="Fukui M."/>
        </authorList>
    </citation>
    <scope>NUCLEOTIDE SEQUENCE</scope>
    <source>
        <strain evidence="11">Mahy22</strain>
    </source>
</reference>
<keyword evidence="7" id="KW-0594">Phospholipid biosynthesis</keyword>
<dbReference type="AlphaFoldDB" id="A0A7U9XUV5"/>
<dbReference type="KEGG" id="manr:MPAN_014410"/>
<evidence type="ECO:0000256" key="4">
    <source>
        <dbReference type="ARBA" id="ARBA00022741"/>
    </source>
</evidence>
<evidence type="ECO:0000313" key="11">
    <source>
        <dbReference type="EMBL" id="BCR36548.1"/>
    </source>
</evidence>
<dbReference type="Pfam" id="PF19279">
    <property type="entry name" value="YegS_C"/>
    <property type="match status" value="1"/>
</dbReference>
<evidence type="ECO:0000256" key="3">
    <source>
        <dbReference type="ARBA" id="ARBA00022679"/>
    </source>
</evidence>
<dbReference type="SUPFAM" id="SSF111331">
    <property type="entry name" value="NAD kinase/diacylglycerol kinase-like"/>
    <property type="match status" value="1"/>
</dbReference>
<proteinExistence type="inferred from homology"/>
<dbReference type="GO" id="GO:0008654">
    <property type="term" value="P:phospholipid biosynthetic process"/>
    <property type="evidence" value="ECO:0007669"/>
    <property type="project" value="UniProtKB-KW"/>
</dbReference>
<evidence type="ECO:0000256" key="8">
    <source>
        <dbReference type="ARBA" id="ARBA00023264"/>
    </source>
</evidence>
<dbReference type="PANTHER" id="PTHR12358:SF106">
    <property type="entry name" value="LIPID KINASE YEGS"/>
    <property type="match status" value="1"/>
</dbReference>
<dbReference type="InterPro" id="IPR045540">
    <property type="entry name" value="YegS/DAGK_C"/>
</dbReference>
<keyword evidence="7" id="KW-0444">Lipid biosynthesis</keyword>
<feature type="domain" description="DAGKc" evidence="9">
    <location>
        <begin position="4"/>
        <end position="103"/>
    </location>
</feature>
<keyword evidence="8" id="KW-1208">Phospholipid metabolism</keyword>
<comment type="cofactor">
    <cofactor evidence="1">
        <name>Mg(2+)</name>
        <dbReference type="ChEBI" id="CHEBI:18420"/>
    </cofactor>
</comment>
<organism evidence="11 12">
    <name type="scientific">Mariniplasma anaerobium</name>
    <dbReference type="NCBI Taxonomy" id="2735436"/>
    <lineage>
        <taxon>Bacteria</taxon>
        <taxon>Bacillati</taxon>
        <taxon>Mycoplasmatota</taxon>
        <taxon>Mollicutes</taxon>
        <taxon>Acholeplasmatales</taxon>
        <taxon>Acholeplasmataceae</taxon>
        <taxon>Mariniplasma</taxon>
    </lineage>
</organism>
<dbReference type="InterPro" id="IPR017438">
    <property type="entry name" value="ATP-NAD_kinase_N"/>
</dbReference>
<keyword evidence="7" id="KW-0443">Lipid metabolism</keyword>
<dbReference type="Gene3D" id="3.40.50.10330">
    <property type="entry name" value="Probable inorganic polyphosphate/atp-NAD kinase, domain 1"/>
    <property type="match status" value="1"/>
</dbReference>
<keyword evidence="3" id="KW-0808">Transferase</keyword>
<dbReference type="Gene3D" id="2.60.200.40">
    <property type="match status" value="1"/>
</dbReference>
<evidence type="ECO:0000259" key="10">
    <source>
        <dbReference type="Pfam" id="PF19279"/>
    </source>
</evidence>
<dbReference type="EMBL" id="AP024412">
    <property type="protein sequence ID" value="BCR36548.1"/>
    <property type="molecule type" value="Genomic_DNA"/>
</dbReference>
<dbReference type="InterPro" id="IPR050187">
    <property type="entry name" value="Lipid_Phosphate_FormReg"/>
</dbReference>
<dbReference type="RefSeq" id="WP_176239199.1">
    <property type="nucleotide sequence ID" value="NZ_AP024412.1"/>
</dbReference>
<keyword evidence="5" id="KW-0418">Kinase</keyword>
<protein>
    <submittedName>
        <fullName evidence="11">Transcriptional regulator</fullName>
    </submittedName>
</protein>
<sequence>MDIILYNSLSRNGKKESFIQNIVEQLEDKGNKVRTVNILEVQEIQPFLDTLNDDDRVILVGGDGTLNRLANHIYDLNYPQQLFMYQAGTGNDFIRSLKTKQKVVLIKPYLKDLPVVEYMDQKKHFLNGAGAGLDGYIGDLVNNSKYKKNKRNYFRHAFEGFVKFKPIYAKLDIDSKIIEENKVWFASVMHAPYFGGGMKIAPKASRNEKALYVVIVKKIPKWMLILIFPTIYLGWHVIFKRYVSVYRAEHVKIEFKEDTYLQIDGDVVYPIKKFEAHI</sequence>
<evidence type="ECO:0000256" key="5">
    <source>
        <dbReference type="ARBA" id="ARBA00022777"/>
    </source>
</evidence>
<evidence type="ECO:0000256" key="2">
    <source>
        <dbReference type="ARBA" id="ARBA00005983"/>
    </source>
</evidence>
<feature type="domain" description="YegS/DAGK C-terminal" evidence="10">
    <location>
        <begin position="131"/>
        <end position="267"/>
    </location>
</feature>
<dbReference type="Pfam" id="PF00781">
    <property type="entry name" value="DAGK_cat"/>
    <property type="match status" value="1"/>
</dbReference>
<comment type="similarity">
    <text evidence="2">Belongs to the diacylglycerol/lipid kinase family.</text>
</comment>
<dbReference type="Proteomes" id="UP000620133">
    <property type="component" value="Chromosome"/>
</dbReference>
<evidence type="ECO:0000313" key="12">
    <source>
        <dbReference type="Proteomes" id="UP000620133"/>
    </source>
</evidence>
<evidence type="ECO:0000259" key="9">
    <source>
        <dbReference type="Pfam" id="PF00781"/>
    </source>
</evidence>
<gene>
    <name evidence="11" type="ORF">MPAN_014410</name>
</gene>
<keyword evidence="6" id="KW-0067">ATP-binding</keyword>
<evidence type="ECO:0000256" key="7">
    <source>
        <dbReference type="ARBA" id="ARBA00023209"/>
    </source>
</evidence>
<name>A0A7U9XUV5_9MOLU</name>
<evidence type="ECO:0000256" key="6">
    <source>
        <dbReference type="ARBA" id="ARBA00022840"/>
    </source>
</evidence>
<dbReference type="GO" id="GO:0016301">
    <property type="term" value="F:kinase activity"/>
    <property type="evidence" value="ECO:0007669"/>
    <property type="project" value="UniProtKB-KW"/>
</dbReference>
<dbReference type="InterPro" id="IPR016064">
    <property type="entry name" value="NAD/diacylglycerol_kinase_sf"/>
</dbReference>
<dbReference type="InterPro" id="IPR001206">
    <property type="entry name" value="Diacylglycerol_kinase_cat_dom"/>
</dbReference>
<evidence type="ECO:0000256" key="1">
    <source>
        <dbReference type="ARBA" id="ARBA00001946"/>
    </source>
</evidence>
<keyword evidence="4" id="KW-0547">Nucleotide-binding</keyword>